<dbReference type="GeneID" id="77808639"/>
<evidence type="ECO:0000313" key="3">
    <source>
        <dbReference type="Proteomes" id="UP001164743"/>
    </source>
</evidence>
<evidence type="ECO:0000313" key="2">
    <source>
        <dbReference type="EMBL" id="WAQ83376.1"/>
    </source>
</evidence>
<sequence>MFAQNYSKEQTTKSTHPSQLDPREAVENAVGQLSTILLSNIDLKNRFVLAVELVLFQPLLNTRHTL</sequence>
<name>A0ABY7CDT1_9BASI</name>
<dbReference type="RefSeq" id="XP_053018931.1">
    <property type="nucleotide sequence ID" value="XM_053167744.1"/>
</dbReference>
<reference evidence="2" key="1">
    <citation type="submission" date="2022-10" db="EMBL/GenBank/DDBJ databases">
        <title>Puccinia triticina Genome sequencing and assembly.</title>
        <authorList>
            <person name="Li C."/>
        </authorList>
    </citation>
    <scope>NUCLEOTIDE SEQUENCE</scope>
    <source>
        <strain evidence="2">Pt15</strain>
    </source>
</reference>
<dbReference type="EMBL" id="CP110423">
    <property type="protein sequence ID" value="WAQ83376.1"/>
    <property type="molecule type" value="Genomic_DNA"/>
</dbReference>
<feature type="compositionally biased region" description="Polar residues" evidence="1">
    <location>
        <begin position="1"/>
        <end position="18"/>
    </location>
</feature>
<proteinExistence type="predicted"/>
<evidence type="ECO:0000256" key="1">
    <source>
        <dbReference type="SAM" id="MobiDB-lite"/>
    </source>
</evidence>
<organism evidence="2 3">
    <name type="scientific">Puccinia triticina</name>
    <dbReference type="NCBI Taxonomy" id="208348"/>
    <lineage>
        <taxon>Eukaryota</taxon>
        <taxon>Fungi</taxon>
        <taxon>Dikarya</taxon>
        <taxon>Basidiomycota</taxon>
        <taxon>Pucciniomycotina</taxon>
        <taxon>Pucciniomycetes</taxon>
        <taxon>Pucciniales</taxon>
        <taxon>Pucciniaceae</taxon>
        <taxon>Puccinia</taxon>
    </lineage>
</organism>
<keyword evidence="3" id="KW-1185">Reference proteome</keyword>
<feature type="region of interest" description="Disordered" evidence="1">
    <location>
        <begin position="1"/>
        <end position="23"/>
    </location>
</feature>
<accession>A0ABY7CDT1</accession>
<gene>
    <name evidence="2" type="ORF">PtA15_3A746</name>
</gene>
<protein>
    <submittedName>
        <fullName evidence="2">Uncharacterized protein</fullName>
    </submittedName>
</protein>
<dbReference type="Proteomes" id="UP001164743">
    <property type="component" value="Chromosome 3A"/>
</dbReference>